<dbReference type="SUPFAM" id="SSF74650">
    <property type="entry name" value="Galactose mutarotase-like"/>
    <property type="match status" value="1"/>
</dbReference>
<gene>
    <name evidence="6" type="ORF">A8806_105248</name>
</gene>
<dbReference type="SUPFAM" id="SSF51445">
    <property type="entry name" value="(Trans)glycosidases"/>
    <property type="match status" value="1"/>
</dbReference>
<dbReference type="PANTHER" id="PTHR43863">
    <property type="entry name" value="HYDROLASE, PUTATIVE (AFU_ORTHOLOGUE AFUA_1G03140)-RELATED"/>
    <property type="match status" value="1"/>
</dbReference>
<keyword evidence="2 6" id="KW-0378">Hydrolase</keyword>
<dbReference type="InterPro" id="IPR033403">
    <property type="entry name" value="DUF5110"/>
</dbReference>
<dbReference type="GO" id="GO:0030246">
    <property type="term" value="F:carbohydrate binding"/>
    <property type="evidence" value="ECO:0007669"/>
    <property type="project" value="InterPro"/>
</dbReference>
<evidence type="ECO:0000313" key="7">
    <source>
        <dbReference type="Proteomes" id="UP000245845"/>
    </source>
</evidence>
<dbReference type="Pfam" id="PF21365">
    <property type="entry name" value="Glyco_hydro_31_3rd"/>
    <property type="match status" value="1"/>
</dbReference>
<dbReference type="CDD" id="cd06591">
    <property type="entry name" value="GH31_xylosidase_XylS"/>
    <property type="match status" value="1"/>
</dbReference>
<dbReference type="SUPFAM" id="SSF51011">
    <property type="entry name" value="Glycosyl hydrolase domain"/>
    <property type="match status" value="1"/>
</dbReference>
<dbReference type="Gene3D" id="2.60.40.1180">
    <property type="entry name" value="Golgi alpha-mannosidase II"/>
    <property type="match status" value="2"/>
</dbReference>
<dbReference type="RefSeq" id="WP_109731073.1">
    <property type="nucleotide sequence ID" value="NZ_BAAACK010000018.1"/>
</dbReference>
<dbReference type="GO" id="GO:0005975">
    <property type="term" value="P:carbohydrate metabolic process"/>
    <property type="evidence" value="ECO:0007669"/>
    <property type="project" value="InterPro"/>
</dbReference>
<dbReference type="Pfam" id="PF01055">
    <property type="entry name" value="Glyco_hydro_31_2nd"/>
    <property type="match status" value="1"/>
</dbReference>
<dbReference type="Gene3D" id="2.60.40.1760">
    <property type="entry name" value="glycosyl hydrolase (family 31)"/>
    <property type="match status" value="1"/>
</dbReference>
<feature type="domain" description="Glycosyl hydrolase family 31 C-terminal" evidence="5">
    <location>
        <begin position="615"/>
        <end position="712"/>
    </location>
</feature>
<evidence type="ECO:0000259" key="5">
    <source>
        <dbReference type="Pfam" id="PF21365"/>
    </source>
</evidence>
<dbReference type="InterPro" id="IPR048395">
    <property type="entry name" value="Glyco_hydro_31_C"/>
</dbReference>
<organism evidence="6 7">
    <name type="scientific">Faecalicatena orotica</name>
    <dbReference type="NCBI Taxonomy" id="1544"/>
    <lineage>
        <taxon>Bacteria</taxon>
        <taxon>Bacillati</taxon>
        <taxon>Bacillota</taxon>
        <taxon>Clostridia</taxon>
        <taxon>Lachnospirales</taxon>
        <taxon>Lachnospiraceae</taxon>
        <taxon>Faecalicatena</taxon>
    </lineage>
</organism>
<evidence type="ECO:0000256" key="2">
    <source>
        <dbReference type="RuleBase" id="RU361185"/>
    </source>
</evidence>
<dbReference type="InterPro" id="IPR011013">
    <property type="entry name" value="Gal_mutarotase_sf_dom"/>
</dbReference>
<dbReference type="OrthoDB" id="176168at2"/>
<protein>
    <submittedName>
        <fullName evidence="6">Alpha-D-xyloside xylohydrolase</fullName>
    </submittedName>
</protein>
<evidence type="ECO:0000259" key="3">
    <source>
        <dbReference type="Pfam" id="PF01055"/>
    </source>
</evidence>
<dbReference type="Pfam" id="PF17137">
    <property type="entry name" value="DUF5110"/>
    <property type="match status" value="1"/>
</dbReference>
<dbReference type="InterPro" id="IPR051816">
    <property type="entry name" value="Glycosyl_Hydrolase_31"/>
</dbReference>
<dbReference type="EMBL" id="QGDL01000005">
    <property type="protein sequence ID" value="PWJ29945.1"/>
    <property type="molecule type" value="Genomic_DNA"/>
</dbReference>
<dbReference type="PANTHER" id="PTHR43863:SF2">
    <property type="entry name" value="MALTASE-GLUCOAMYLASE"/>
    <property type="match status" value="1"/>
</dbReference>
<evidence type="ECO:0000259" key="4">
    <source>
        <dbReference type="Pfam" id="PF17137"/>
    </source>
</evidence>
<proteinExistence type="inferred from homology"/>
<dbReference type="InterPro" id="IPR017853">
    <property type="entry name" value="GH"/>
</dbReference>
<dbReference type="AlphaFoldDB" id="A0A2Y9BCM8"/>
<dbReference type="Gene3D" id="3.20.20.80">
    <property type="entry name" value="Glycosidases"/>
    <property type="match status" value="1"/>
</dbReference>
<evidence type="ECO:0000256" key="1">
    <source>
        <dbReference type="ARBA" id="ARBA00007806"/>
    </source>
</evidence>
<sequence length="817" mass="94464">MKVLSCTASQDHRSAELMTDRGKLAVYGITENIIRCVYTKREEVLSLSPVGIERATEAGICIEEKEDCYILATSGVSIRIEKRTGRFIWSDRKSGKILLKEDSKELAENPLMVYSTGGEKPVIRRVVTVDGERNFVENLKPEEDHMAYRGKLYFDWAPDEQIHGLGQGEEGIYNYRGNVQYLYQHNMRIPIPFLLSDRKYGILADCGSLMTFNDDSRGSYLYLDMVEQLDYYFIAGESVDEIIAGYRKLTGKAVMLPKWAYGYVQSKEAYRTQAEMIGIAEEYRKRRIGLDCVVQDWNTWEDGKWGNKKVDKSRYPDLKKMNQALHDMHVHTMVSVWPNMNSGTENCDEMEAHGFLLNDYATYDAYDEEARKLYWKQAEEELFSGGFDSWWCDSTEPFSGPDWNGACLREPWERFQMVGNEHKKFLRADRANLYAAAHAKGIYENQRKSAPGKRVLNLTRSGYAGSQKYGTMLWSGDTCATWKNFKKQITEGLNMCISGMPYWTLDIGAFFTVNEKWQNRGCGCSQDPSMKWFWRGDYDEGVSDLGYRELYVRWFQYGTFLPMFRSHGTDTPREIWNFGEKGGMFYDALGKSIRLRYRLMPYIYSMAGKVCLEDYTMMRSLLFDFPEDKTASAMDSQFMFGESLLVCPVTEPMYFGAGSQKLDAARNWKCYLPAGESWIDFESGRYFEGGQWIDIPVTLAYIPVFVKAGSVIPMEESLEYASEEVDTPFEINIYPGKDTVFTLYEDAGDDYSYEEGIYNRITLNWEEREKTLTVGPAEHDFPQSIRNRSLRIILNKKESGRTERVVDYYGEEIKIYF</sequence>
<keyword evidence="2" id="KW-0326">Glycosidase</keyword>
<name>A0A2Y9BCM8_9FIRM</name>
<dbReference type="InterPro" id="IPR013780">
    <property type="entry name" value="Glyco_hydro_b"/>
</dbReference>
<dbReference type="GO" id="GO:0004553">
    <property type="term" value="F:hydrolase activity, hydrolyzing O-glycosyl compounds"/>
    <property type="evidence" value="ECO:0007669"/>
    <property type="project" value="InterPro"/>
</dbReference>
<dbReference type="Proteomes" id="UP000245845">
    <property type="component" value="Unassembled WGS sequence"/>
</dbReference>
<reference evidence="6 7" key="1">
    <citation type="submission" date="2018-05" db="EMBL/GenBank/DDBJ databases">
        <title>The Hungate 1000. A catalogue of reference genomes from the rumen microbiome.</title>
        <authorList>
            <person name="Kelly W."/>
        </authorList>
    </citation>
    <scope>NUCLEOTIDE SEQUENCE [LARGE SCALE GENOMIC DNA]</scope>
    <source>
        <strain evidence="6 7">NLAE-zl-C242</strain>
    </source>
</reference>
<feature type="domain" description="Glycoside hydrolase family 31 TIM barrel" evidence="3">
    <location>
        <begin position="254"/>
        <end position="606"/>
    </location>
</feature>
<comment type="similarity">
    <text evidence="1 2">Belongs to the glycosyl hydrolase 31 family.</text>
</comment>
<keyword evidence="7" id="KW-1185">Reference proteome</keyword>
<dbReference type="InterPro" id="IPR000322">
    <property type="entry name" value="Glyco_hydro_31_TIM"/>
</dbReference>
<feature type="domain" description="DUF5110" evidence="4">
    <location>
        <begin position="730"/>
        <end position="795"/>
    </location>
</feature>
<accession>A0A2Y9BCM8</accession>
<comment type="caution">
    <text evidence="6">The sequence shown here is derived from an EMBL/GenBank/DDBJ whole genome shotgun (WGS) entry which is preliminary data.</text>
</comment>
<evidence type="ECO:0000313" key="6">
    <source>
        <dbReference type="EMBL" id="PWJ29945.1"/>
    </source>
</evidence>
<dbReference type="CDD" id="cd14752">
    <property type="entry name" value="GH31_N"/>
    <property type="match status" value="1"/>
</dbReference>